<dbReference type="Proteomes" id="UP000266861">
    <property type="component" value="Unassembled WGS sequence"/>
</dbReference>
<dbReference type="EMBL" id="PQFF01000262">
    <property type="protein sequence ID" value="RHZ69222.1"/>
    <property type="molecule type" value="Genomic_DNA"/>
</dbReference>
<comment type="caution">
    <text evidence="1">The sequence shown here is derived from an EMBL/GenBank/DDBJ whole genome shotgun (WGS) entry which is preliminary data.</text>
</comment>
<name>A0A397I207_9GLOM</name>
<accession>A0A397I207</accession>
<evidence type="ECO:0000313" key="1">
    <source>
        <dbReference type="EMBL" id="RHZ69222.1"/>
    </source>
</evidence>
<evidence type="ECO:0000313" key="2">
    <source>
        <dbReference type="Proteomes" id="UP000266861"/>
    </source>
</evidence>
<reference evidence="1 2" key="1">
    <citation type="submission" date="2018-08" db="EMBL/GenBank/DDBJ databases">
        <title>Genome and evolution of the arbuscular mycorrhizal fungus Diversispora epigaea (formerly Glomus versiforme) and its bacterial endosymbionts.</title>
        <authorList>
            <person name="Sun X."/>
            <person name="Fei Z."/>
            <person name="Harrison M."/>
        </authorList>
    </citation>
    <scope>NUCLEOTIDE SEQUENCE [LARGE SCALE GENOMIC DNA]</scope>
    <source>
        <strain evidence="1 2">IT104</strain>
    </source>
</reference>
<keyword evidence="2" id="KW-1185">Reference proteome</keyword>
<proteinExistence type="predicted"/>
<protein>
    <submittedName>
        <fullName evidence="1">Uncharacterized protein</fullName>
    </submittedName>
</protein>
<gene>
    <name evidence="1" type="ORF">Glove_286g3</name>
</gene>
<organism evidence="1 2">
    <name type="scientific">Diversispora epigaea</name>
    <dbReference type="NCBI Taxonomy" id="1348612"/>
    <lineage>
        <taxon>Eukaryota</taxon>
        <taxon>Fungi</taxon>
        <taxon>Fungi incertae sedis</taxon>
        <taxon>Mucoromycota</taxon>
        <taxon>Glomeromycotina</taxon>
        <taxon>Glomeromycetes</taxon>
        <taxon>Diversisporales</taxon>
        <taxon>Diversisporaceae</taxon>
        <taxon>Diversispora</taxon>
    </lineage>
</organism>
<dbReference type="OrthoDB" id="2418988at2759"/>
<dbReference type="AlphaFoldDB" id="A0A397I207"/>
<sequence>MYKLIIIRGSYKKANLCSPVILHKIIVDHRADHLSTKNIKGKLLVSLNGAKKEELSEALSNSKEVCNNKKLKSFIVREDRRLKENTGPWTILHYLIKEVLKPKGYVLYYQQPDLSKPEDLTEHYYQLTVSDDFWLYNGRDFGQFCFGIDGKYDLNNDRAPILTMIVENNMGHGTPLAFENTGPWTILHYLIKEVLKPKGYVLYYQQPDLSKPEDLTEHYYQLTVSDDFWLYNGRDFGQFCFGIDGKYDLNNDRAPILTMIVENNMGHGTPLAFGLSNKENNWTIRLGVSAVKQNIPCNDLNCNHSWHYENFPNNKAL</sequence>